<dbReference type="InterPro" id="IPR003409">
    <property type="entry name" value="MORN"/>
</dbReference>
<dbReference type="Gene3D" id="2.20.110.10">
    <property type="entry name" value="Histone H3 K4-specific methyltransferase SET7/9 N-terminal domain"/>
    <property type="match status" value="1"/>
</dbReference>
<dbReference type="KEGG" id="vbo:CKY39_19790"/>
<dbReference type="Proteomes" id="UP000217154">
    <property type="component" value="Chromosome"/>
</dbReference>
<feature type="compositionally biased region" description="Basic and acidic residues" evidence="2">
    <location>
        <begin position="280"/>
        <end position="306"/>
    </location>
</feature>
<dbReference type="SUPFAM" id="SSF82185">
    <property type="entry name" value="Histone H3 K4-specific methyltransferase SET7/9 N-terminal domain"/>
    <property type="match status" value="1"/>
</dbReference>
<dbReference type="RefSeq" id="WP_095745616.1">
    <property type="nucleotide sequence ID" value="NZ_CP023284.1"/>
</dbReference>
<evidence type="ECO:0008006" key="5">
    <source>
        <dbReference type="Google" id="ProtNLM"/>
    </source>
</evidence>
<feature type="region of interest" description="Disordered" evidence="2">
    <location>
        <begin position="279"/>
        <end position="309"/>
    </location>
</feature>
<dbReference type="PANTHER" id="PTHR43215:SF14">
    <property type="entry name" value="RADIAL SPOKE HEAD 1 HOMOLOG"/>
    <property type="match status" value="1"/>
</dbReference>
<dbReference type="EMBL" id="CP023284">
    <property type="protein sequence ID" value="ATA55205.1"/>
    <property type="molecule type" value="Genomic_DNA"/>
</dbReference>
<sequence length="488" mass="52327">MAAQAQVNPEIANCLELKDEATVTQADLCSAHIGCRFVLSAQKTCARAKGYLERLQTAIGEGTRNFFGFYRKEVTPDAMFTAVLGGDDRENERKLGGLAQPQRLSQEIGARVREVGTGDMLSGKSNGDTTWVYYGQVKDGKADGTGTRIFSDGEIQRGQFNANRVHGAADMLYAPNGNRYVGEVASDNREGQGVQALRDGSTRSGTWSKNASFQGTFSRADGTRFEGSMSTNWRTQGREYRADGTLAEEGRYENGKLSVGTQYDVAGVRTEVNLPAAREAATREAAEKTRLAAEAEKQRKREEAARAEQQFQASLQNMNPGQLFARADELNAQGDRARAREVQRTLMSRFPDHPLAATTARQMTGESGGSTAAGGGSSSGGTANAASRPVGTRVSSQTCEAMKQSVIATKVAPNASITASQETVMFMTKTVLDMIAANCPTEPGVTPAQIAAERQTRQQQYAAAENACNAVQSGGRRCVAQNHFGPGR</sequence>
<feature type="compositionally biased region" description="Gly residues" evidence="2">
    <location>
        <begin position="366"/>
        <end position="379"/>
    </location>
</feature>
<organism evidence="3 4">
    <name type="scientific">Variovorax boronicumulans</name>
    <dbReference type="NCBI Taxonomy" id="436515"/>
    <lineage>
        <taxon>Bacteria</taxon>
        <taxon>Pseudomonadati</taxon>
        <taxon>Pseudomonadota</taxon>
        <taxon>Betaproteobacteria</taxon>
        <taxon>Burkholderiales</taxon>
        <taxon>Comamonadaceae</taxon>
        <taxon>Variovorax</taxon>
    </lineage>
</organism>
<protein>
    <recommendedName>
        <fullName evidence="5">MORN repeat-containing protein</fullName>
    </recommendedName>
</protein>
<dbReference type="Pfam" id="PF02493">
    <property type="entry name" value="MORN"/>
    <property type="match status" value="2"/>
</dbReference>
<evidence type="ECO:0000256" key="2">
    <source>
        <dbReference type="SAM" id="MobiDB-lite"/>
    </source>
</evidence>
<dbReference type="AlphaFoldDB" id="A0A250DLF7"/>
<feature type="region of interest" description="Disordered" evidence="2">
    <location>
        <begin position="363"/>
        <end position="397"/>
    </location>
</feature>
<gene>
    <name evidence="3" type="ORF">CKY39_19790</name>
</gene>
<evidence type="ECO:0000313" key="4">
    <source>
        <dbReference type="Proteomes" id="UP000217154"/>
    </source>
</evidence>
<reference evidence="3 4" key="1">
    <citation type="submission" date="2017-09" db="EMBL/GenBank/DDBJ databases">
        <title>The diverse metabolic capabilities of V. boronicumulans make it an excellent choice for continued studies on novel biodegradation.</title>
        <authorList>
            <person name="Sun S."/>
        </authorList>
    </citation>
    <scope>NUCLEOTIDE SEQUENCE [LARGE SCALE GENOMIC DNA]</scope>
    <source>
        <strain evidence="3 4">J1</strain>
    </source>
</reference>
<dbReference type="PANTHER" id="PTHR43215">
    <property type="entry name" value="RADIAL SPOKE HEAD 1 HOMOLOG"/>
    <property type="match status" value="1"/>
</dbReference>
<evidence type="ECO:0000313" key="3">
    <source>
        <dbReference type="EMBL" id="ATA55205.1"/>
    </source>
</evidence>
<accession>A0A250DLF7</accession>
<proteinExistence type="predicted"/>
<name>A0A250DLF7_9BURK</name>
<evidence type="ECO:0000256" key="1">
    <source>
        <dbReference type="ARBA" id="ARBA00022737"/>
    </source>
</evidence>
<keyword evidence="1" id="KW-0677">Repeat</keyword>